<protein>
    <submittedName>
        <fullName evidence="1">Uncharacterized protein</fullName>
    </submittedName>
</protein>
<proteinExistence type="predicted"/>
<gene>
    <name evidence="1" type="ORF">SAMN05444487_10541</name>
</gene>
<dbReference type="AlphaFoldDB" id="A0A1H2VBM6"/>
<dbReference type="Proteomes" id="UP000198534">
    <property type="component" value="Unassembled WGS sequence"/>
</dbReference>
<dbReference type="EMBL" id="FNNQ01000005">
    <property type="protein sequence ID" value="SDW65269.1"/>
    <property type="molecule type" value="Genomic_DNA"/>
</dbReference>
<keyword evidence="2" id="KW-1185">Reference proteome</keyword>
<accession>A0A1H2VBM6</accession>
<evidence type="ECO:0000313" key="2">
    <source>
        <dbReference type="Proteomes" id="UP000198534"/>
    </source>
</evidence>
<organism evidence="1 2">
    <name type="scientific">Marininema mesophilum</name>
    <dbReference type="NCBI Taxonomy" id="1048340"/>
    <lineage>
        <taxon>Bacteria</taxon>
        <taxon>Bacillati</taxon>
        <taxon>Bacillota</taxon>
        <taxon>Bacilli</taxon>
        <taxon>Bacillales</taxon>
        <taxon>Thermoactinomycetaceae</taxon>
        <taxon>Marininema</taxon>
    </lineage>
</organism>
<sequence length="36" mass="4269">MLLNNLSPVDYRVQVVYKTHYRMVETTYELLAAYSS</sequence>
<evidence type="ECO:0000313" key="1">
    <source>
        <dbReference type="EMBL" id="SDW65269.1"/>
    </source>
</evidence>
<reference evidence="1 2" key="1">
    <citation type="submission" date="2016-10" db="EMBL/GenBank/DDBJ databases">
        <authorList>
            <person name="de Groot N.N."/>
        </authorList>
    </citation>
    <scope>NUCLEOTIDE SEQUENCE [LARGE SCALE GENOMIC DNA]</scope>
    <source>
        <strain evidence="1 2">DSM 45610</strain>
    </source>
</reference>
<name>A0A1H2VBM6_9BACL</name>